<sequence length="562" mass="61053">MKTFQKTTLALLMGSVALVGCGSDSKDDTTPPVTPPPENTPPVAEDASRVTESNLPLTINPMLHASDADEGDVLTLVSASSEQGKITVDGDRIRFDPQGEVGEVAIQYTISDGTDEASATITVKVHEAIYAGTQTCLTCHSMESLGDASAHQNHGHNFKIMKIANDEAPAFPYVDVDGALEMIDNDGNPTDNTLGTPVSYADVSYTSGGYAWKIRWMDEDGYLVTGQQAQHNVHAERLGYDDQIMSNYNGGTVDKPYDCGHCHTTGWKPYDEALNPQKQDDRPGIMGTWVAEGVQCEACHGAGRDHVKSMSKDDITRFATPRTTADLQSDTMGYGQPMHCAECHTRDGDRTHWKGYESSFNLAVAAALEAGEITQEVADAAPEYGARVMVRSGLPRHHQTHDELMAIDPDTFEITGKHYQKFPLYYGAENACAVCHDTHESTVFEGGATMACTDCHTGDHQKEFNDELSFSHASVDCVACHMPKVVKNALTTTTKAGVKAGDIALHTFAIDLYNEKGQVQDSEARDTYMYPYLQHDFACGQCHNADDGKLEVLKAKGGTIHK</sequence>
<keyword evidence="4" id="KW-0732">Signal</keyword>
<evidence type="ECO:0000256" key="1">
    <source>
        <dbReference type="ARBA" id="ARBA00022448"/>
    </source>
</evidence>
<evidence type="ECO:0000256" key="3">
    <source>
        <dbReference type="ARBA" id="ARBA00022723"/>
    </source>
</evidence>
<feature type="region of interest" description="Disordered" evidence="7">
    <location>
        <begin position="22"/>
        <end position="49"/>
    </location>
</feature>
<organism evidence="9 10">
    <name type="scientific">Ferrimonas marina</name>
    <dbReference type="NCBI Taxonomy" id="299255"/>
    <lineage>
        <taxon>Bacteria</taxon>
        <taxon>Pseudomonadati</taxon>
        <taxon>Pseudomonadota</taxon>
        <taxon>Gammaproteobacteria</taxon>
        <taxon>Alteromonadales</taxon>
        <taxon>Ferrimonadaceae</taxon>
        <taxon>Ferrimonas</taxon>
    </lineage>
</organism>
<name>A0A1M5X334_9GAMM</name>
<dbReference type="GO" id="GO:0046872">
    <property type="term" value="F:metal ion binding"/>
    <property type="evidence" value="ECO:0007669"/>
    <property type="project" value="UniProtKB-KW"/>
</dbReference>
<dbReference type="Pfam" id="PF13435">
    <property type="entry name" value="Cytochrome_C554"/>
    <property type="match status" value="1"/>
</dbReference>
<dbReference type="CDD" id="cd08168">
    <property type="entry name" value="Cytochrom_C3"/>
    <property type="match status" value="1"/>
</dbReference>
<dbReference type="InterPro" id="IPR023155">
    <property type="entry name" value="Cyt_c-552/4"/>
</dbReference>
<dbReference type="Gene3D" id="2.60.40.2810">
    <property type="match status" value="1"/>
</dbReference>
<dbReference type="EMBL" id="FQXG01000005">
    <property type="protein sequence ID" value="SHH93968.1"/>
    <property type="molecule type" value="Genomic_DNA"/>
</dbReference>
<dbReference type="PROSITE" id="PS51257">
    <property type="entry name" value="PROKAR_LIPOPROTEIN"/>
    <property type="match status" value="1"/>
</dbReference>
<evidence type="ECO:0000259" key="8">
    <source>
        <dbReference type="Pfam" id="PF13435"/>
    </source>
</evidence>
<dbReference type="Pfam" id="PF17963">
    <property type="entry name" value="Big_9"/>
    <property type="match status" value="1"/>
</dbReference>
<proteinExistence type="predicted"/>
<keyword evidence="1" id="KW-0813">Transport</keyword>
<dbReference type="InterPro" id="IPR038266">
    <property type="entry name" value="NapC/NirT_cytc_sf"/>
</dbReference>
<protein>
    <submittedName>
        <fullName evidence="9">Cytochrome c554 and c-prime</fullName>
    </submittedName>
</protein>
<evidence type="ECO:0000256" key="4">
    <source>
        <dbReference type="ARBA" id="ARBA00022729"/>
    </source>
</evidence>
<evidence type="ECO:0000256" key="6">
    <source>
        <dbReference type="ARBA" id="ARBA00023004"/>
    </source>
</evidence>
<evidence type="ECO:0000256" key="5">
    <source>
        <dbReference type="ARBA" id="ARBA00022982"/>
    </source>
</evidence>
<keyword evidence="3" id="KW-0479">Metal-binding</keyword>
<feature type="domain" description="Cytochrome c-552/4" evidence="8">
    <location>
        <begin position="251"/>
        <end position="301"/>
    </location>
</feature>
<dbReference type="InterPro" id="IPR036280">
    <property type="entry name" value="Multihaem_cyt_sf"/>
</dbReference>
<evidence type="ECO:0000313" key="9">
    <source>
        <dbReference type="EMBL" id="SHH93968.1"/>
    </source>
</evidence>
<evidence type="ECO:0000256" key="7">
    <source>
        <dbReference type="SAM" id="MobiDB-lite"/>
    </source>
</evidence>
<evidence type="ECO:0000313" key="10">
    <source>
        <dbReference type="Proteomes" id="UP000184268"/>
    </source>
</evidence>
<dbReference type="SUPFAM" id="SSF48695">
    <property type="entry name" value="Multiheme cytochromes"/>
    <property type="match status" value="1"/>
</dbReference>
<dbReference type="PANTHER" id="PTHR35038:SF8">
    <property type="entry name" value="C-TYPE POLYHEME CYTOCHROME OMCC"/>
    <property type="match status" value="1"/>
</dbReference>
<dbReference type="STRING" id="299255.SAMN02745129_3165"/>
<dbReference type="Gene3D" id="1.10.1130.10">
    <property type="entry name" value="Flavocytochrome C3, Chain A"/>
    <property type="match status" value="1"/>
</dbReference>
<dbReference type="OrthoDB" id="9814800at2"/>
<reference evidence="10" key="1">
    <citation type="submission" date="2016-11" db="EMBL/GenBank/DDBJ databases">
        <authorList>
            <person name="Varghese N."/>
            <person name="Submissions S."/>
        </authorList>
    </citation>
    <scope>NUCLEOTIDE SEQUENCE [LARGE SCALE GENOMIC DNA]</scope>
    <source>
        <strain evidence="10">DSM 16917</strain>
    </source>
</reference>
<keyword evidence="5" id="KW-0249">Electron transport</keyword>
<keyword evidence="2" id="KW-0349">Heme</keyword>
<dbReference type="InterPro" id="IPR051829">
    <property type="entry name" value="Multiheme_Cytochr_ET"/>
</dbReference>
<evidence type="ECO:0000256" key="2">
    <source>
        <dbReference type="ARBA" id="ARBA00022617"/>
    </source>
</evidence>
<dbReference type="AlphaFoldDB" id="A0A1M5X334"/>
<keyword evidence="10" id="KW-1185">Reference proteome</keyword>
<dbReference type="Gene3D" id="1.10.3820.10">
    <property type="entry name" value="Di-heme elbow motif domain"/>
    <property type="match status" value="1"/>
</dbReference>
<dbReference type="Proteomes" id="UP000184268">
    <property type="component" value="Unassembled WGS sequence"/>
</dbReference>
<dbReference type="PANTHER" id="PTHR35038">
    <property type="entry name" value="DISSIMILATORY SULFITE REDUCTASE SIRA"/>
    <property type="match status" value="1"/>
</dbReference>
<keyword evidence="6" id="KW-0408">Iron</keyword>
<accession>A0A1M5X334</accession>
<gene>
    <name evidence="9" type="ORF">SAMN02745129_3165</name>
</gene>